<organism evidence="3 4">
    <name type="scientific">Neorhodopirellula pilleata</name>
    <dbReference type="NCBI Taxonomy" id="2714738"/>
    <lineage>
        <taxon>Bacteria</taxon>
        <taxon>Pseudomonadati</taxon>
        <taxon>Planctomycetota</taxon>
        <taxon>Planctomycetia</taxon>
        <taxon>Pirellulales</taxon>
        <taxon>Pirellulaceae</taxon>
        <taxon>Neorhodopirellula</taxon>
    </lineage>
</organism>
<evidence type="ECO:0000313" key="3">
    <source>
        <dbReference type="EMBL" id="TWU02038.1"/>
    </source>
</evidence>
<keyword evidence="4" id="KW-1185">Reference proteome</keyword>
<reference evidence="3 4" key="1">
    <citation type="submission" date="2019-02" db="EMBL/GenBank/DDBJ databases">
        <title>Deep-cultivation of Planctomycetes and their phenomic and genomic characterization uncovers novel biology.</title>
        <authorList>
            <person name="Wiegand S."/>
            <person name="Jogler M."/>
            <person name="Boedeker C."/>
            <person name="Pinto D."/>
            <person name="Vollmers J."/>
            <person name="Rivas-Marin E."/>
            <person name="Kohn T."/>
            <person name="Peeters S.H."/>
            <person name="Heuer A."/>
            <person name="Rast P."/>
            <person name="Oberbeckmann S."/>
            <person name="Bunk B."/>
            <person name="Jeske O."/>
            <person name="Meyerdierks A."/>
            <person name="Storesund J.E."/>
            <person name="Kallscheuer N."/>
            <person name="Luecker S."/>
            <person name="Lage O.M."/>
            <person name="Pohl T."/>
            <person name="Merkel B.J."/>
            <person name="Hornburger P."/>
            <person name="Mueller R.-W."/>
            <person name="Bruemmer F."/>
            <person name="Labrenz M."/>
            <person name="Spormann A.M."/>
            <person name="Op Den Camp H."/>
            <person name="Overmann J."/>
            <person name="Amann R."/>
            <person name="Jetten M.S.M."/>
            <person name="Mascher T."/>
            <person name="Medema M.H."/>
            <person name="Devos D.P."/>
            <person name="Kaster A.-K."/>
            <person name="Ovreas L."/>
            <person name="Rohde M."/>
            <person name="Galperin M.Y."/>
            <person name="Jogler C."/>
        </authorList>
    </citation>
    <scope>NUCLEOTIDE SEQUENCE [LARGE SCALE GENOMIC DNA]</scope>
    <source>
        <strain evidence="3 4">Pla100</strain>
    </source>
</reference>
<dbReference type="Pfam" id="PF07638">
    <property type="entry name" value="Sigma70_ECF"/>
    <property type="match status" value="1"/>
</dbReference>
<feature type="region of interest" description="Disordered" evidence="1">
    <location>
        <begin position="139"/>
        <end position="161"/>
    </location>
</feature>
<accession>A0A5C6AR50</accession>
<comment type="caution">
    <text evidence="3">The sequence shown here is derived from an EMBL/GenBank/DDBJ whole genome shotgun (WGS) entry which is preliminary data.</text>
</comment>
<dbReference type="AlphaFoldDB" id="A0A5C6AR50"/>
<dbReference type="Gene3D" id="1.10.1740.10">
    <property type="match status" value="1"/>
</dbReference>
<feature type="domain" description="RNA polymerase sigma-70 ECF-like HTH" evidence="2">
    <location>
        <begin position="54"/>
        <end position="233"/>
    </location>
</feature>
<sequence>MEVRDGQFPSVFERKQLFYENQHSMDSLNVSSNAEHSNAEHSNAEHSSGQWRLRLRDGDSEATRRLWDMYFQRMVMLARKQLRGVPGAVRDEEDVALSAFKSFCLGLQRGKYDTEHASTNLWPLLVTITLRKSVDQIRYENRQKRSPNSEPATSPRRTTGPVNVEELIGSEPTPEQLALAAESFEKLLKMLDATGDTDLREIAVQSLEGSGPSQIATDLGCSPRTVQRKLKTVSALWESCSQ</sequence>
<feature type="region of interest" description="Disordered" evidence="1">
    <location>
        <begin position="30"/>
        <end position="51"/>
    </location>
</feature>
<feature type="compositionally biased region" description="Polar residues" evidence="1">
    <location>
        <begin position="146"/>
        <end position="161"/>
    </location>
</feature>
<dbReference type="InterPro" id="IPR053812">
    <property type="entry name" value="HTH_Sigma70_ECF-like"/>
</dbReference>
<dbReference type="GO" id="GO:0003700">
    <property type="term" value="F:DNA-binding transcription factor activity"/>
    <property type="evidence" value="ECO:0007669"/>
    <property type="project" value="InterPro"/>
</dbReference>
<evidence type="ECO:0000259" key="2">
    <source>
        <dbReference type="Pfam" id="PF07638"/>
    </source>
</evidence>
<dbReference type="EMBL" id="SJPM01000002">
    <property type="protein sequence ID" value="TWU02038.1"/>
    <property type="molecule type" value="Genomic_DNA"/>
</dbReference>
<dbReference type="OrthoDB" id="291381at2"/>
<name>A0A5C6AR50_9BACT</name>
<dbReference type="GO" id="GO:0006352">
    <property type="term" value="P:DNA-templated transcription initiation"/>
    <property type="evidence" value="ECO:0007669"/>
    <property type="project" value="InterPro"/>
</dbReference>
<gene>
    <name evidence="3" type="ORF">Pla100_17740</name>
</gene>
<dbReference type="SUPFAM" id="SSF88946">
    <property type="entry name" value="Sigma2 domain of RNA polymerase sigma factors"/>
    <property type="match status" value="1"/>
</dbReference>
<evidence type="ECO:0000313" key="4">
    <source>
        <dbReference type="Proteomes" id="UP000316213"/>
    </source>
</evidence>
<protein>
    <submittedName>
        <fullName evidence="3">ECF sigma factor</fullName>
    </submittedName>
</protein>
<proteinExistence type="predicted"/>
<dbReference type="Proteomes" id="UP000316213">
    <property type="component" value="Unassembled WGS sequence"/>
</dbReference>
<dbReference type="InterPro" id="IPR013325">
    <property type="entry name" value="RNA_pol_sigma_r2"/>
</dbReference>
<evidence type="ECO:0000256" key="1">
    <source>
        <dbReference type="SAM" id="MobiDB-lite"/>
    </source>
</evidence>